<proteinExistence type="predicted"/>
<evidence type="ECO:0000313" key="2">
    <source>
        <dbReference type="Proteomes" id="UP000054564"/>
    </source>
</evidence>
<accession>A0A0L0VPX1</accession>
<gene>
    <name evidence="1" type="ORF">PSTG_05614</name>
</gene>
<dbReference type="Proteomes" id="UP000054564">
    <property type="component" value="Unassembled WGS sequence"/>
</dbReference>
<evidence type="ECO:0000313" key="1">
    <source>
        <dbReference type="EMBL" id="KNF01257.1"/>
    </source>
</evidence>
<dbReference type="AlphaFoldDB" id="A0A0L0VPX1"/>
<dbReference type="EMBL" id="AJIL01000031">
    <property type="protein sequence ID" value="KNF01257.1"/>
    <property type="molecule type" value="Genomic_DNA"/>
</dbReference>
<sequence>MRKEKGMGASLTSYLKLQGGEEEVTKIINSLKVKSKKSKINRTNWLDKMAHGQTITNAYVRPVVFISTLECNTFLPLRAGPKDDGDSIPFYLLHVNGYHWTLATVGAIDGITLIPPPILAPRSSSKDAKCWLGFISKGLSLCKQGLK</sequence>
<comment type="caution">
    <text evidence="1">The sequence shown here is derived from an EMBL/GenBank/DDBJ whole genome shotgun (WGS) entry which is preliminary data.</text>
</comment>
<name>A0A0L0VPX1_9BASI</name>
<organism evidence="1 2">
    <name type="scientific">Puccinia striiformis f. sp. tritici PST-78</name>
    <dbReference type="NCBI Taxonomy" id="1165861"/>
    <lineage>
        <taxon>Eukaryota</taxon>
        <taxon>Fungi</taxon>
        <taxon>Dikarya</taxon>
        <taxon>Basidiomycota</taxon>
        <taxon>Pucciniomycotina</taxon>
        <taxon>Pucciniomycetes</taxon>
        <taxon>Pucciniales</taxon>
        <taxon>Pucciniaceae</taxon>
        <taxon>Puccinia</taxon>
    </lineage>
</organism>
<protein>
    <submittedName>
        <fullName evidence="1">Uncharacterized protein</fullName>
    </submittedName>
</protein>
<keyword evidence="2" id="KW-1185">Reference proteome</keyword>
<reference evidence="2" key="1">
    <citation type="submission" date="2014-03" db="EMBL/GenBank/DDBJ databases">
        <title>The Genome Sequence of Puccinia striiformis f. sp. tritici PST-78.</title>
        <authorList>
            <consortium name="The Broad Institute Genome Sequencing Platform"/>
            <person name="Cuomo C."/>
            <person name="Hulbert S."/>
            <person name="Chen X."/>
            <person name="Walker B."/>
            <person name="Young S.K."/>
            <person name="Zeng Q."/>
            <person name="Gargeya S."/>
            <person name="Fitzgerald M."/>
            <person name="Haas B."/>
            <person name="Abouelleil A."/>
            <person name="Alvarado L."/>
            <person name="Arachchi H.M."/>
            <person name="Berlin A.M."/>
            <person name="Chapman S.B."/>
            <person name="Goldberg J."/>
            <person name="Griggs A."/>
            <person name="Gujja S."/>
            <person name="Hansen M."/>
            <person name="Howarth C."/>
            <person name="Imamovic A."/>
            <person name="Larimer J."/>
            <person name="McCowan C."/>
            <person name="Montmayeur A."/>
            <person name="Murphy C."/>
            <person name="Neiman D."/>
            <person name="Pearson M."/>
            <person name="Priest M."/>
            <person name="Roberts A."/>
            <person name="Saif S."/>
            <person name="Shea T."/>
            <person name="Sisk P."/>
            <person name="Sykes S."/>
            <person name="Wortman J."/>
            <person name="Nusbaum C."/>
            <person name="Birren B."/>
        </authorList>
    </citation>
    <scope>NUCLEOTIDE SEQUENCE [LARGE SCALE GENOMIC DNA]</scope>
    <source>
        <strain evidence="2">race PST-78</strain>
    </source>
</reference>